<evidence type="ECO:0000256" key="2">
    <source>
        <dbReference type="ARBA" id="ARBA00004496"/>
    </source>
</evidence>
<dbReference type="PANTHER" id="PTHR24419">
    <property type="entry name" value="INTERLEUKIN-1 RECEPTOR-ASSOCIATED KINASE"/>
    <property type="match status" value="1"/>
</dbReference>
<evidence type="ECO:0000256" key="8">
    <source>
        <dbReference type="ARBA" id="ARBA00022741"/>
    </source>
</evidence>
<dbReference type="PROSITE" id="PS00107">
    <property type="entry name" value="PROTEIN_KINASE_ATP"/>
    <property type="match status" value="1"/>
</dbReference>
<gene>
    <name evidence="15" type="ORF">QE152_g727</name>
</gene>
<keyword evidence="8 13" id="KW-0547">Nucleotide-binding</keyword>
<evidence type="ECO:0000256" key="12">
    <source>
        <dbReference type="ARBA" id="ARBA00048679"/>
    </source>
</evidence>
<dbReference type="InterPro" id="IPR017441">
    <property type="entry name" value="Protein_kinase_ATP_BS"/>
</dbReference>
<proteinExistence type="predicted"/>
<dbReference type="GO" id="GO:0035556">
    <property type="term" value="P:intracellular signal transduction"/>
    <property type="evidence" value="ECO:0007669"/>
    <property type="project" value="TreeGrafter"/>
</dbReference>
<dbReference type="SMART" id="SM01331">
    <property type="entry name" value="DUF3635"/>
    <property type="match status" value="1"/>
</dbReference>
<dbReference type="GO" id="GO:0005737">
    <property type="term" value="C:cytoplasm"/>
    <property type="evidence" value="ECO:0007669"/>
    <property type="project" value="UniProtKB-SubCell"/>
</dbReference>
<dbReference type="GO" id="GO:0005524">
    <property type="term" value="F:ATP binding"/>
    <property type="evidence" value="ECO:0007669"/>
    <property type="project" value="UniProtKB-UniRule"/>
</dbReference>
<dbReference type="GO" id="GO:0005694">
    <property type="term" value="C:chromosome"/>
    <property type="evidence" value="ECO:0007669"/>
    <property type="project" value="UniProtKB-SubCell"/>
</dbReference>
<evidence type="ECO:0000256" key="6">
    <source>
        <dbReference type="ARBA" id="ARBA00022527"/>
    </source>
</evidence>
<organism evidence="15 16">
    <name type="scientific">Popillia japonica</name>
    <name type="common">Japanese beetle</name>
    <dbReference type="NCBI Taxonomy" id="7064"/>
    <lineage>
        <taxon>Eukaryota</taxon>
        <taxon>Metazoa</taxon>
        <taxon>Ecdysozoa</taxon>
        <taxon>Arthropoda</taxon>
        <taxon>Hexapoda</taxon>
        <taxon>Insecta</taxon>
        <taxon>Pterygota</taxon>
        <taxon>Neoptera</taxon>
        <taxon>Endopterygota</taxon>
        <taxon>Coleoptera</taxon>
        <taxon>Polyphaga</taxon>
        <taxon>Scarabaeiformia</taxon>
        <taxon>Scarabaeidae</taxon>
        <taxon>Rutelinae</taxon>
        <taxon>Popillia</taxon>
    </lineage>
</organism>
<evidence type="ECO:0000256" key="11">
    <source>
        <dbReference type="ARBA" id="ARBA00047899"/>
    </source>
</evidence>
<dbReference type="EMBL" id="JASPKY010000003">
    <property type="protein sequence ID" value="KAK9758690.1"/>
    <property type="molecule type" value="Genomic_DNA"/>
</dbReference>
<sequence length="463" mass="53003">MNVQICIEPVEHGSSTVGKHKFVGDAIYTYIHSKTETIEEPRPKCVSIRIKVVPLFNLREVLNKKGSKLFECRAASYRKSYISNVLQEALLEESFENLSLNREKSILCVEEGAYPNHQQEVTVTAREVLLRKCGQTEPLPFEKCYPNSVLQHCQKIGEGVYGEVFLFRRPTGGGTSVIKVIPIEGSPIVNGERQKKFEEILSEITIAMELSDLRTNARNRTSCYSELRKVTCVRGKYPDRLIELWELWEESRGSDNDHPEIFDEDQLYVVLELANGGNDMESFVFKNAQQAYALVTQIACALAVGESQLQFEHRDLHWGNVLISNADDNNTTTFTLDGKEITLDTYGIQVAIIDFTLSRINLGGDCIYNDLALDPDQFTASGDYQFELYRLMQQQNGNNWQHYEPYTNILWLNYIIDKAITSVRYRKQTSKVHAKYIRHLKELKSEVLCYKSAKALVIDKFLH</sequence>
<dbReference type="Proteomes" id="UP001458880">
    <property type="component" value="Unassembled WGS sequence"/>
</dbReference>
<dbReference type="EC" id="2.7.11.1" evidence="3"/>
<keyword evidence="16" id="KW-1185">Reference proteome</keyword>
<accession>A0AAW1NJ66</accession>
<evidence type="ECO:0000256" key="10">
    <source>
        <dbReference type="ARBA" id="ARBA00022840"/>
    </source>
</evidence>
<comment type="caution">
    <text evidence="15">The sequence shown here is derived from an EMBL/GenBank/DDBJ whole genome shotgun (WGS) entry which is preliminary data.</text>
</comment>
<keyword evidence="5" id="KW-0963">Cytoplasm</keyword>
<evidence type="ECO:0000313" key="16">
    <source>
        <dbReference type="Proteomes" id="UP001458880"/>
    </source>
</evidence>
<keyword evidence="10 13" id="KW-0067">ATP-binding</keyword>
<evidence type="ECO:0000256" key="7">
    <source>
        <dbReference type="ARBA" id="ARBA00022679"/>
    </source>
</evidence>
<reference evidence="15 16" key="1">
    <citation type="journal article" date="2024" name="BMC Genomics">
        <title>De novo assembly and annotation of Popillia japonica's genome with initial clues to its potential as an invasive pest.</title>
        <authorList>
            <person name="Cucini C."/>
            <person name="Boschi S."/>
            <person name="Funari R."/>
            <person name="Cardaioli E."/>
            <person name="Iannotti N."/>
            <person name="Marturano G."/>
            <person name="Paoli F."/>
            <person name="Bruttini M."/>
            <person name="Carapelli A."/>
            <person name="Frati F."/>
            <person name="Nardi F."/>
        </authorList>
    </citation>
    <scope>NUCLEOTIDE SEQUENCE [LARGE SCALE GENOMIC DNA]</scope>
    <source>
        <strain evidence="15">DMR45628</strain>
    </source>
</reference>
<dbReference type="AlphaFoldDB" id="A0AAW1NJ66"/>
<evidence type="ECO:0000256" key="4">
    <source>
        <dbReference type="ARBA" id="ARBA00022454"/>
    </source>
</evidence>
<dbReference type="PANTHER" id="PTHR24419:SF18">
    <property type="entry name" value="SERINE_THREONINE-PROTEIN KINASE HASPIN"/>
    <property type="match status" value="1"/>
</dbReference>
<evidence type="ECO:0000256" key="3">
    <source>
        <dbReference type="ARBA" id="ARBA00012513"/>
    </source>
</evidence>
<name>A0AAW1NJ66_POPJA</name>
<dbReference type="InterPro" id="IPR011009">
    <property type="entry name" value="Kinase-like_dom_sf"/>
</dbReference>
<dbReference type="FunFam" id="1.10.510.10:FF:000401">
    <property type="entry name" value="serine/threonine-protein kinase haspin"/>
    <property type="match status" value="1"/>
</dbReference>
<dbReference type="GO" id="GO:0000278">
    <property type="term" value="P:mitotic cell cycle"/>
    <property type="evidence" value="ECO:0007669"/>
    <property type="project" value="TreeGrafter"/>
</dbReference>
<dbReference type="GO" id="GO:0005634">
    <property type="term" value="C:nucleus"/>
    <property type="evidence" value="ECO:0007669"/>
    <property type="project" value="TreeGrafter"/>
</dbReference>
<dbReference type="Gene3D" id="3.30.200.20">
    <property type="entry name" value="Phosphorylase Kinase, domain 1"/>
    <property type="match status" value="1"/>
</dbReference>
<evidence type="ECO:0000256" key="13">
    <source>
        <dbReference type="PROSITE-ProRule" id="PRU10141"/>
    </source>
</evidence>
<evidence type="ECO:0000256" key="5">
    <source>
        <dbReference type="ARBA" id="ARBA00022490"/>
    </source>
</evidence>
<keyword evidence="9" id="KW-0418">Kinase</keyword>
<comment type="catalytic activity">
    <reaction evidence="11">
        <text>L-threonyl-[protein] + ATP = O-phospho-L-threonyl-[protein] + ADP + H(+)</text>
        <dbReference type="Rhea" id="RHEA:46608"/>
        <dbReference type="Rhea" id="RHEA-COMP:11060"/>
        <dbReference type="Rhea" id="RHEA-COMP:11605"/>
        <dbReference type="ChEBI" id="CHEBI:15378"/>
        <dbReference type="ChEBI" id="CHEBI:30013"/>
        <dbReference type="ChEBI" id="CHEBI:30616"/>
        <dbReference type="ChEBI" id="CHEBI:61977"/>
        <dbReference type="ChEBI" id="CHEBI:456216"/>
        <dbReference type="EC" id="2.7.11.1"/>
    </reaction>
</comment>
<dbReference type="GO" id="GO:0072354">
    <property type="term" value="F:histone H3T3 kinase activity"/>
    <property type="evidence" value="ECO:0007669"/>
    <property type="project" value="TreeGrafter"/>
</dbReference>
<evidence type="ECO:0000313" key="15">
    <source>
        <dbReference type="EMBL" id="KAK9758690.1"/>
    </source>
</evidence>
<dbReference type="SUPFAM" id="SSF56112">
    <property type="entry name" value="Protein kinase-like (PK-like)"/>
    <property type="match status" value="1"/>
</dbReference>
<protein>
    <recommendedName>
        <fullName evidence="3">non-specific serine/threonine protein kinase</fullName>
        <ecNumber evidence="3">2.7.11.1</ecNumber>
    </recommendedName>
</protein>
<dbReference type="Gene3D" id="1.10.510.10">
    <property type="entry name" value="Transferase(Phosphotransferase) domain 1"/>
    <property type="match status" value="1"/>
</dbReference>
<comment type="catalytic activity">
    <reaction evidence="12">
        <text>L-seryl-[protein] + ATP = O-phospho-L-seryl-[protein] + ADP + H(+)</text>
        <dbReference type="Rhea" id="RHEA:17989"/>
        <dbReference type="Rhea" id="RHEA-COMP:9863"/>
        <dbReference type="Rhea" id="RHEA-COMP:11604"/>
        <dbReference type="ChEBI" id="CHEBI:15378"/>
        <dbReference type="ChEBI" id="CHEBI:29999"/>
        <dbReference type="ChEBI" id="CHEBI:30616"/>
        <dbReference type="ChEBI" id="CHEBI:83421"/>
        <dbReference type="ChEBI" id="CHEBI:456216"/>
        <dbReference type="EC" id="2.7.11.1"/>
    </reaction>
</comment>
<dbReference type="PROSITE" id="PS50011">
    <property type="entry name" value="PROTEIN_KINASE_DOM"/>
    <property type="match status" value="1"/>
</dbReference>
<dbReference type="Pfam" id="PF12330">
    <property type="entry name" value="Haspin_kinase"/>
    <property type="match status" value="1"/>
</dbReference>
<keyword evidence="7" id="KW-0808">Transferase</keyword>
<evidence type="ECO:0000256" key="9">
    <source>
        <dbReference type="ARBA" id="ARBA00022777"/>
    </source>
</evidence>
<dbReference type="InterPro" id="IPR000719">
    <property type="entry name" value="Prot_kinase_dom"/>
</dbReference>
<dbReference type="SMART" id="SM00220">
    <property type="entry name" value="S_TKc"/>
    <property type="match status" value="1"/>
</dbReference>
<keyword evidence="4" id="KW-0158">Chromosome</keyword>
<keyword evidence="6" id="KW-0723">Serine/threonine-protein kinase</keyword>
<evidence type="ECO:0000256" key="1">
    <source>
        <dbReference type="ARBA" id="ARBA00004286"/>
    </source>
</evidence>
<feature type="domain" description="Protein kinase" evidence="14">
    <location>
        <begin position="150"/>
        <end position="463"/>
    </location>
</feature>
<evidence type="ECO:0000259" key="14">
    <source>
        <dbReference type="PROSITE" id="PS50011"/>
    </source>
</evidence>
<comment type="subcellular location">
    <subcellularLocation>
        <location evidence="1">Chromosome</location>
    </subcellularLocation>
    <subcellularLocation>
        <location evidence="2">Cytoplasm</location>
    </subcellularLocation>
</comment>
<feature type="binding site" evidence="13">
    <location>
        <position position="179"/>
    </location>
    <ligand>
        <name>ATP</name>
        <dbReference type="ChEBI" id="CHEBI:30616"/>
    </ligand>
</feature>
<dbReference type="InterPro" id="IPR024604">
    <property type="entry name" value="GSG2_C"/>
</dbReference>